<gene>
    <name evidence="2" type="ORF">ATP06_0219905</name>
</gene>
<keyword evidence="3" id="KW-1185">Reference proteome</keyword>
<protein>
    <submittedName>
        <fullName evidence="2">Uncharacterized protein</fullName>
    </submittedName>
</protein>
<evidence type="ECO:0000313" key="3">
    <source>
        <dbReference type="Proteomes" id="UP000186883"/>
    </source>
</evidence>
<dbReference type="EMBL" id="LOBU02000014">
    <property type="protein sequence ID" value="OKA06805.1"/>
    <property type="molecule type" value="Genomic_DNA"/>
</dbReference>
<comment type="caution">
    <text evidence="2">The sequence shown here is derived from an EMBL/GenBank/DDBJ whole genome shotgun (WGS) entry which is preliminary data.</text>
</comment>
<dbReference type="Proteomes" id="UP000186883">
    <property type="component" value="Unassembled WGS sequence"/>
</dbReference>
<accession>A0ABX3DQ70</accession>
<sequence length="145" mass="14962">MTTARTATVAAVGGAGVAAFAVIRGLRRAAHGPADDHDERWLAVTVNRAPEEVGSAGSLPGPLARLGDEIELRIVPAAGDKGTELRARPAGTEVSRGDLRSALRKAKSLIETGIVLEADPPSAHPGPLGKVLRKVTRNAQKGGRL</sequence>
<proteinExistence type="predicted"/>
<name>A0ABX3DQ70_9PSEU</name>
<evidence type="ECO:0000313" key="2">
    <source>
        <dbReference type="EMBL" id="OKA06805.1"/>
    </source>
</evidence>
<reference evidence="2" key="1">
    <citation type="submission" date="2016-11" db="EMBL/GenBank/DDBJ databases">
        <title>Genome sequencing of Amycolatopsis regifaucium.</title>
        <authorList>
            <person name="Mayilraj S."/>
            <person name="Kaur N."/>
        </authorList>
    </citation>
    <scope>NUCLEOTIDE SEQUENCE [LARGE SCALE GENOMIC DNA]</scope>
    <source>
        <strain evidence="2">GY080</strain>
    </source>
</reference>
<feature type="region of interest" description="Disordered" evidence="1">
    <location>
        <begin position="118"/>
        <end position="145"/>
    </location>
</feature>
<evidence type="ECO:0000256" key="1">
    <source>
        <dbReference type="SAM" id="MobiDB-lite"/>
    </source>
</evidence>
<organism evidence="2 3">
    <name type="scientific">Amycolatopsis regifaucium</name>
    <dbReference type="NCBI Taxonomy" id="546365"/>
    <lineage>
        <taxon>Bacteria</taxon>
        <taxon>Bacillati</taxon>
        <taxon>Actinomycetota</taxon>
        <taxon>Actinomycetes</taxon>
        <taxon>Pseudonocardiales</taxon>
        <taxon>Pseudonocardiaceae</taxon>
        <taxon>Amycolatopsis</taxon>
    </lineage>
</organism>